<proteinExistence type="predicted"/>
<gene>
    <name evidence="1" type="ORF">SNOG_03869</name>
</gene>
<accession>Q0UWJ5</accession>
<dbReference type="STRING" id="321614.Q0UWJ5"/>
<name>Q0UWJ5_PHANO</name>
<dbReference type="RefSeq" id="XP_001794414.1">
    <property type="nucleotide sequence ID" value="XM_001794362.1"/>
</dbReference>
<dbReference type="InParanoid" id="Q0UWJ5"/>
<dbReference type="EMBL" id="CH445329">
    <property type="protein sequence ID" value="EAT89074.2"/>
    <property type="molecule type" value="Genomic_DNA"/>
</dbReference>
<dbReference type="VEuPathDB" id="FungiDB:JI435_038690"/>
<dbReference type="PANTHER" id="PTHR37538:SF4">
    <property type="entry name" value="PITSLRE SERINE_THREONINE-PROTEIN KINASE CDC2L1"/>
    <property type="match status" value="1"/>
</dbReference>
<dbReference type="AlphaFoldDB" id="Q0UWJ5"/>
<organism evidence="1 2">
    <name type="scientific">Phaeosphaeria nodorum (strain SN15 / ATCC MYA-4574 / FGSC 10173)</name>
    <name type="common">Glume blotch fungus</name>
    <name type="synonym">Parastagonospora nodorum</name>
    <dbReference type="NCBI Taxonomy" id="321614"/>
    <lineage>
        <taxon>Eukaryota</taxon>
        <taxon>Fungi</taxon>
        <taxon>Dikarya</taxon>
        <taxon>Ascomycota</taxon>
        <taxon>Pezizomycotina</taxon>
        <taxon>Dothideomycetes</taxon>
        <taxon>Pleosporomycetidae</taxon>
        <taxon>Pleosporales</taxon>
        <taxon>Pleosporineae</taxon>
        <taxon>Phaeosphaeriaceae</taxon>
        <taxon>Parastagonospora</taxon>
    </lineage>
</organism>
<dbReference type="HOGENOM" id="CLU_837053_0_0_1"/>
<sequence>MTDKYRLPLELEELSICEIENHGSQLTFFETLAEIEGHFSKLDENSRIHAYLLKRAREAFESNHAIFKTEAFIESIGGAELHKFMMACVIELYHEKVSCMIDTETELKQRLVQHNGLVQGESVEDDVLEQSVNDQEHSTTQHDTLSSDDFCTISCPSSGCPVDVSLDETVSTEQYSVPDVSIPELPVEVAIEAPIQDPELDAPRLGAEDGAASAVMPDPEPVPAIDPFAGLSKMRRKKLENKLRREAAAKAFEDERLHTEAEECFASDASVPELSIDAVIPDPKNVYVDDPFAGFTKSQRERQTQIIDEAVTKAIEEAVIKAIKRERLRVEA</sequence>
<evidence type="ECO:0000313" key="2">
    <source>
        <dbReference type="Proteomes" id="UP000001055"/>
    </source>
</evidence>
<dbReference type="PANTHER" id="PTHR37538">
    <property type="entry name" value="BTB DOMAIN-CONTAINING PROTEIN"/>
    <property type="match status" value="1"/>
</dbReference>
<dbReference type="KEGG" id="pno:SNOG_03869"/>
<dbReference type="GeneID" id="5971277"/>
<evidence type="ECO:0000313" key="1">
    <source>
        <dbReference type="EMBL" id="EAT89074.2"/>
    </source>
</evidence>
<protein>
    <submittedName>
        <fullName evidence="1">Uncharacterized protein</fullName>
    </submittedName>
</protein>
<reference evidence="2" key="1">
    <citation type="journal article" date="2007" name="Plant Cell">
        <title>Dothideomycete-plant interactions illuminated by genome sequencing and EST analysis of the wheat pathogen Stagonospora nodorum.</title>
        <authorList>
            <person name="Hane J.K."/>
            <person name="Lowe R.G."/>
            <person name="Solomon P.S."/>
            <person name="Tan K.C."/>
            <person name="Schoch C.L."/>
            <person name="Spatafora J.W."/>
            <person name="Crous P.W."/>
            <person name="Kodira C."/>
            <person name="Birren B.W."/>
            <person name="Galagan J.E."/>
            <person name="Torriani S.F."/>
            <person name="McDonald B.A."/>
            <person name="Oliver R.P."/>
        </authorList>
    </citation>
    <scope>NUCLEOTIDE SEQUENCE [LARGE SCALE GENOMIC DNA]</scope>
    <source>
        <strain evidence="2">SN15 / ATCC MYA-4574 / FGSC 10173</strain>
    </source>
</reference>
<dbReference type="Proteomes" id="UP000001055">
    <property type="component" value="Unassembled WGS sequence"/>
</dbReference>